<proteinExistence type="predicted"/>
<dbReference type="AlphaFoldDB" id="A0AAP5H4K9"/>
<organism evidence="1 2">
    <name type="scientific">Paenibacillus amylolyticus</name>
    <dbReference type="NCBI Taxonomy" id="1451"/>
    <lineage>
        <taxon>Bacteria</taxon>
        <taxon>Bacillati</taxon>
        <taxon>Bacillota</taxon>
        <taxon>Bacilli</taxon>
        <taxon>Bacillales</taxon>
        <taxon>Paenibacillaceae</taxon>
        <taxon>Paenibacillus</taxon>
    </lineage>
</organism>
<reference evidence="1" key="1">
    <citation type="submission" date="2023-07" db="EMBL/GenBank/DDBJ databases">
        <title>Sorghum-associated microbial communities from plants grown in Nebraska, USA.</title>
        <authorList>
            <person name="Schachtman D."/>
        </authorList>
    </citation>
    <scope>NUCLEOTIDE SEQUENCE</scope>
    <source>
        <strain evidence="1">BE80</strain>
    </source>
</reference>
<sequence>MQLALRFTFDDTDTGESYDFDILHDGKGNPQEVQHRFKKDCPYCGLSGAIHSVCPKHANTKGDLMTRWNAVNLKNVVHGKKTYRKTSTIDRGGE</sequence>
<dbReference type="RefSeq" id="WP_310144258.1">
    <property type="nucleotide sequence ID" value="NZ_JAVDTR010000015.1"/>
</dbReference>
<dbReference type="EMBL" id="JAVDTR010000015">
    <property type="protein sequence ID" value="MDR6726219.1"/>
    <property type="molecule type" value="Genomic_DNA"/>
</dbReference>
<evidence type="ECO:0000313" key="1">
    <source>
        <dbReference type="EMBL" id="MDR6726219.1"/>
    </source>
</evidence>
<name>A0AAP5H4K9_PAEAM</name>
<comment type="caution">
    <text evidence="1">The sequence shown here is derived from an EMBL/GenBank/DDBJ whole genome shotgun (WGS) entry which is preliminary data.</text>
</comment>
<gene>
    <name evidence="1" type="ORF">J2W91_004725</name>
</gene>
<evidence type="ECO:0000313" key="2">
    <source>
        <dbReference type="Proteomes" id="UP001254832"/>
    </source>
</evidence>
<protein>
    <submittedName>
        <fullName evidence="1">Uncharacterized protein</fullName>
    </submittedName>
</protein>
<accession>A0AAP5H4K9</accession>
<dbReference type="Proteomes" id="UP001254832">
    <property type="component" value="Unassembled WGS sequence"/>
</dbReference>